<reference evidence="1 2" key="1">
    <citation type="submission" date="2019-11" db="EMBL/GenBank/DDBJ databases">
        <title>Metabolism of dissolved organic matter in forest soils.</title>
        <authorList>
            <person name="Cyle K.T."/>
            <person name="Wilhelm R.C."/>
            <person name="Martinez C.E."/>
        </authorList>
    </citation>
    <scope>NUCLEOTIDE SEQUENCE [LARGE SCALE GENOMIC DNA]</scope>
    <source>
        <strain evidence="1 2">5N</strain>
    </source>
</reference>
<sequence>MYGHLNLAGTRKFKRSLGIRCARLKFMQVRHGKSGWLTRYAREARAISLAAGSMATEACLHAHARTHLSELLARHRERRRGNVAVIQSTVYDGANHGISASSISNR</sequence>
<comment type="caution">
    <text evidence="1">The sequence shown here is derived from an EMBL/GenBank/DDBJ whole genome shotgun (WGS) entry which is preliminary data.</text>
</comment>
<protein>
    <submittedName>
        <fullName evidence="1">Uncharacterized protein</fullName>
    </submittedName>
</protein>
<proteinExistence type="predicted"/>
<keyword evidence="2" id="KW-1185">Reference proteome</keyword>
<evidence type="ECO:0000313" key="2">
    <source>
        <dbReference type="Proteomes" id="UP000655523"/>
    </source>
</evidence>
<dbReference type="AlphaFoldDB" id="A0A972NT28"/>
<accession>A0A972NT28</accession>
<organism evidence="1 2">
    <name type="scientific">Paraburkholderia elongata</name>
    <dbReference type="NCBI Taxonomy" id="2675747"/>
    <lineage>
        <taxon>Bacteria</taxon>
        <taxon>Pseudomonadati</taxon>
        <taxon>Pseudomonadota</taxon>
        <taxon>Betaproteobacteria</taxon>
        <taxon>Burkholderiales</taxon>
        <taxon>Burkholderiaceae</taxon>
        <taxon>Paraburkholderia</taxon>
    </lineage>
</organism>
<name>A0A972NT28_9BURK</name>
<dbReference type="EMBL" id="WOEZ01000123">
    <property type="protein sequence ID" value="NPT57347.1"/>
    <property type="molecule type" value="Genomic_DNA"/>
</dbReference>
<evidence type="ECO:0000313" key="1">
    <source>
        <dbReference type="EMBL" id="NPT57347.1"/>
    </source>
</evidence>
<gene>
    <name evidence="1" type="ORF">GNZ13_22915</name>
</gene>
<dbReference type="Proteomes" id="UP000655523">
    <property type="component" value="Unassembled WGS sequence"/>
</dbReference>